<accession>A0A430HU14</accession>
<dbReference type="Proteomes" id="UP000278085">
    <property type="component" value="Unassembled WGS sequence"/>
</dbReference>
<gene>
    <name evidence="2" type="ORF">EJB06_02830</name>
</gene>
<evidence type="ECO:0000256" key="1">
    <source>
        <dbReference type="SAM" id="MobiDB-lite"/>
    </source>
</evidence>
<feature type="region of interest" description="Disordered" evidence="1">
    <location>
        <begin position="1"/>
        <end position="28"/>
    </location>
</feature>
<comment type="caution">
    <text evidence="2">The sequence shown here is derived from an EMBL/GenBank/DDBJ whole genome shotgun (WGS) entry which is preliminary data.</text>
</comment>
<organism evidence="2 3">
    <name type="scientific">Massilia atriviolacea</name>
    <dbReference type="NCBI Taxonomy" id="2495579"/>
    <lineage>
        <taxon>Bacteria</taxon>
        <taxon>Pseudomonadati</taxon>
        <taxon>Pseudomonadota</taxon>
        <taxon>Betaproteobacteria</taxon>
        <taxon>Burkholderiales</taxon>
        <taxon>Oxalobacteraceae</taxon>
        <taxon>Telluria group</taxon>
        <taxon>Massilia</taxon>
    </lineage>
</organism>
<dbReference type="OrthoDB" id="8724150at2"/>
<protein>
    <submittedName>
        <fullName evidence="2">Uncharacterized protein</fullName>
    </submittedName>
</protein>
<dbReference type="AlphaFoldDB" id="A0A430HU14"/>
<sequence>MTYLNERTQHLPGPARSGAGEWSTAPGGDADLIRWAAAQGQALSKLQIFSTMAKQVNEQQ</sequence>
<name>A0A430HU14_9BURK</name>
<dbReference type="EMBL" id="RXLQ01000001">
    <property type="protein sequence ID" value="RSZ61078.1"/>
    <property type="molecule type" value="Genomic_DNA"/>
</dbReference>
<reference evidence="2 3" key="1">
    <citation type="submission" date="2018-12" db="EMBL/GenBank/DDBJ databases">
        <authorList>
            <person name="Yang E."/>
        </authorList>
    </citation>
    <scope>NUCLEOTIDE SEQUENCE [LARGE SCALE GENOMIC DNA]</scope>
    <source>
        <strain evidence="2 3">SOD</strain>
    </source>
</reference>
<dbReference type="RefSeq" id="WP_126072464.1">
    <property type="nucleotide sequence ID" value="NZ_CP051166.1"/>
</dbReference>
<keyword evidence="3" id="KW-1185">Reference proteome</keyword>
<evidence type="ECO:0000313" key="3">
    <source>
        <dbReference type="Proteomes" id="UP000278085"/>
    </source>
</evidence>
<evidence type="ECO:0000313" key="2">
    <source>
        <dbReference type="EMBL" id="RSZ61078.1"/>
    </source>
</evidence>
<proteinExistence type="predicted"/>